<evidence type="ECO:0000313" key="8">
    <source>
        <dbReference type="Proteomes" id="UP001329313"/>
    </source>
</evidence>
<dbReference type="KEGG" id="mliy:RYJ27_10325"/>
<dbReference type="Pfam" id="PF13515">
    <property type="entry name" value="FUSC_2"/>
    <property type="match status" value="1"/>
</dbReference>
<keyword evidence="4 5" id="KW-0472">Membrane</keyword>
<feature type="transmembrane region" description="Helical" evidence="5">
    <location>
        <begin position="74"/>
        <end position="93"/>
    </location>
</feature>
<evidence type="ECO:0000256" key="1">
    <source>
        <dbReference type="ARBA" id="ARBA00004141"/>
    </source>
</evidence>
<comment type="subcellular location">
    <subcellularLocation>
        <location evidence="1">Membrane</location>
        <topology evidence="1">Multi-pass membrane protein</topology>
    </subcellularLocation>
</comment>
<dbReference type="RefSeq" id="WP_330170227.1">
    <property type="nucleotide sequence ID" value="NZ_CP137080.1"/>
</dbReference>
<protein>
    <submittedName>
        <fullName evidence="7">FUSC family protein</fullName>
    </submittedName>
</protein>
<dbReference type="InterPro" id="IPR049453">
    <property type="entry name" value="Memb_transporter_dom"/>
</dbReference>
<sequence length="364" mass="38503">MTAAVPARLRDRFTPRPGLERLRSSAGAITQIVVAATGAYAFAYFVLGHQAPLLAATVTVSSLGLVRDARPRRVLETVAGMIVGIAIAELIVLGLGHGWWQLGVTLFATLVVARFLSPQPGFAIAATIQSAIVLILPAAGVSAPLSRLTDGLLGGAAALLVTALIPRNPRAEALREVRRLFAAMDDTLATLGQALERGSRLRAERALEKARALDPLVRGWRELLDSSVAIARISPWLRASRSELARQERILGGMDLAARNLRVVARRAAYVEDDGKARPAAADLLRALRKGLALVGQSVEDISMEPAAREALLAVARLLDPQAVLPGAAVSDHSLIAALRPLAVDLLVAAGMPRDEARAAVPRI</sequence>
<evidence type="ECO:0000259" key="6">
    <source>
        <dbReference type="Pfam" id="PF13515"/>
    </source>
</evidence>
<organism evidence="7 8">
    <name type="scientific">Microbacterium limosum</name>
    <dbReference type="NCBI Taxonomy" id="3079935"/>
    <lineage>
        <taxon>Bacteria</taxon>
        <taxon>Bacillati</taxon>
        <taxon>Actinomycetota</taxon>
        <taxon>Actinomycetes</taxon>
        <taxon>Micrococcales</taxon>
        <taxon>Microbacteriaceae</taxon>
        <taxon>Microbacterium</taxon>
    </lineage>
</organism>
<evidence type="ECO:0000256" key="4">
    <source>
        <dbReference type="ARBA" id="ARBA00023136"/>
    </source>
</evidence>
<gene>
    <name evidence="7" type="ORF">RYJ27_10325</name>
</gene>
<evidence type="ECO:0000256" key="5">
    <source>
        <dbReference type="SAM" id="Phobius"/>
    </source>
</evidence>
<dbReference type="EMBL" id="CP137080">
    <property type="protein sequence ID" value="WOQ69091.1"/>
    <property type="molecule type" value="Genomic_DNA"/>
</dbReference>
<name>A0AAU0MFL4_9MICO</name>
<proteinExistence type="predicted"/>
<evidence type="ECO:0000313" key="7">
    <source>
        <dbReference type="EMBL" id="WOQ69091.1"/>
    </source>
</evidence>
<feature type="transmembrane region" description="Helical" evidence="5">
    <location>
        <begin position="26"/>
        <end position="45"/>
    </location>
</feature>
<accession>A0AAU0MFL4</accession>
<keyword evidence="2 5" id="KW-0812">Transmembrane</keyword>
<feature type="domain" description="Integral membrane bound transporter" evidence="6">
    <location>
        <begin position="41"/>
        <end position="161"/>
    </location>
</feature>
<reference evidence="7 8" key="1">
    <citation type="submission" date="2023-10" db="EMBL/GenBank/DDBJ databases">
        <title>Y20.</title>
        <authorList>
            <person name="Zhang G."/>
            <person name="Ding Y."/>
        </authorList>
    </citation>
    <scope>NUCLEOTIDE SEQUENCE [LARGE SCALE GENOMIC DNA]</scope>
    <source>
        <strain evidence="7 8">Y20</strain>
    </source>
</reference>
<keyword evidence="8" id="KW-1185">Reference proteome</keyword>
<keyword evidence="3 5" id="KW-1133">Transmembrane helix</keyword>
<dbReference type="AlphaFoldDB" id="A0AAU0MFL4"/>
<dbReference type="GO" id="GO:0016020">
    <property type="term" value="C:membrane"/>
    <property type="evidence" value="ECO:0007669"/>
    <property type="project" value="UniProtKB-SubCell"/>
</dbReference>
<feature type="transmembrane region" description="Helical" evidence="5">
    <location>
        <begin position="123"/>
        <end position="145"/>
    </location>
</feature>
<dbReference type="Proteomes" id="UP001329313">
    <property type="component" value="Chromosome"/>
</dbReference>
<evidence type="ECO:0000256" key="3">
    <source>
        <dbReference type="ARBA" id="ARBA00022989"/>
    </source>
</evidence>
<evidence type="ECO:0000256" key="2">
    <source>
        <dbReference type="ARBA" id="ARBA00022692"/>
    </source>
</evidence>